<accession>A0AAW2GHW5</accession>
<sequence length="57" mass="6753">MRKFDARVNYRSSTRTRPGSMCGDCRNHRARLPACQPDWLLDCLNRKRNASDEIRKE</sequence>
<protein>
    <submittedName>
        <fullName evidence="2">Uncharacterized protein</fullName>
    </submittedName>
</protein>
<feature type="region of interest" description="Disordered" evidence="1">
    <location>
        <begin position="1"/>
        <end position="21"/>
    </location>
</feature>
<dbReference type="AlphaFoldDB" id="A0AAW2GHW5"/>
<gene>
    <name evidence="2" type="ORF">PUN28_004869</name>
</gene>
<dbReference type="Proteomes" id="UP001430953">
    <property type="component" value="Unassembled WGS sequence"/>
</dbReference>
<reference evidence="2 3" key="1">
    <citation type="submission" date="2023-03" db="EMBL/GenBank/DDBJ databases">
        <title>High recombination rates correlate with genetic variation in Cardiocondyla obscurior ants.</title>
        <authorList>
            <person name="Errbii M."/>
        </authorList>
    </citation>
    <scope>NUCLEOTIDE SEQUENCE [LARGE SCALE GENOMIC DNA]</scope>
    <source>
        <strain evidence="2">Alpha-2009</strain>
        <tissue evidence="2">Whole body</tissue>
    </source>
</reference>
<keyword evidence="3" id="KW-1185">Reference proteome</keyword>
<dbReference type="EMBL" id="JADYXP020000004">
    <property type="protein sequence ID" value="KAL0126057.1"/>
    <property type="molecule type" value="Genomic_DNA"/>
</dbReference>
<evidence type="ECO:0000313" key="3">
    <source>
        <dbReference type="Proteomes" id="UP001430953"/>
    </source>
</evidence>
<name>A0AAW2GHW5_9HYME</name>
<comment type="caution">
    <text evidence="2">The sequence shown here is derived from an EMBL/GenBank/DDBJ whole genome shotgun (WGS) entry which is preliminary data.</text>
</comment>
<proteinExistence type="predicted"/>
<evidence type="ECO:0000256" key="1">
    <source>
        <dbReference type="SAM" id="MobiDB-lite"/>
    </source>
</evidence>
<evidence type="ECO:0000313" key="2">
    <source>
        <dbReference type="EMBL" id="KAL0126057.1"/>
    </source>
</evidence>
<organism evidence="2 3">
    <name type="scientific">Cardiocondyla obscurior</name>
    <dbReference type="NCBI Taxonomy" id="286306"/>
    <lineage>
        <taxon>Eukaryota</taxon>
        <taxon>Metazoa</taxon>
        <taxon>Ecdysozoa</taxon>
        <taxon>Arthropoda</taxon>
        <taxon>Hexapoda</taxon>
        <taxon>Insecta</taxon>
        <taxon>Pterygota</taxon>
        <taxon>Neoptera</taxon>
        <taxon>Endopterygota</taxon>
        <taxon>Hymenoptera</taxon>
        <taxon>Apocrita</taxon>
        <taxon>Aculeata</taxon>
        <taxon>Formicoidea</taxon>
        <taxon>Formicidae</taxon>
        <taxon>Myrmicinae</taxon>
        <taxon>Cardiocondyla</taxon>
    </lineage>
</organism>